<keyword evidence="2" id="KW-1133">Transmembrane helix</keyword>
<feature type="transmembrane region" description="Helical" evidence="2">
    <location>
        <begin position="337"/>
        <end position="360"/>
    </location>
</feature>
<dbReference type="Gene3D" id="2.60.120.260">
    <property type="entry name" value="Galactose-binding domain-like"/>
    <property type="match status" value="2"/>
</dbReference>
<feature type="region of interest" description="Disordered" evidence="1">
    <location>
        <begin position="438"/>
        <end position="478"/>
    </location>
</feature>
<organism evidence="3 4">
    <name type="scientific">Sphagnurus paluster</name>
    <dbReference type="NCBI Taxonomy" id="117069"/>
    <lineage>
        <taxon>Eukaryota</taxon>
        <taxon>Fungi</taxon>
        <taxon>Dikarya</taxon>
        <taxon>Basidiomycota</taxon>
        <taxon>Agaricomycotina</taxon>
        <taxon>Agaricomycetes</taxon>
        <taxon>Agaricomycetidae</taxon>
        <taxon>Agaricales</taxon>
        <taxon>Tricholomatineae</taxon>
        <taxon>Lyophyllaceae</taxon>
        <taxon>Sphagnurus</taxon>
    </lineage>
</organism>
<evidence type="ECO:0000313" key="4">
    <source>
        <dbReference type="Proteomes" id="UP000717328"/>
    </source>
</evidence>
<dbReference type="Proteomes" id="UP000717328">
    <property type="component" value="Unassembled WGS sequence"/>
</dbReference>
<feature type="compositionally biased region" description="Polar residues" evidence="1">
    <location>
        <begin position="438"/>
        <end position="467"/>
    </location>
</feature>
<feature type="region of interest" description="Disordered" evidence="1">
    <location>
        <begin position="543"/>
        <end position="573"/>
    </location>
</feature>
<dbReference type="AlphaFoldDB" id="A0A9P7GIE5"/>
<proteinExistence type="predicted"/>
<name>A0A9P7GIE5_9AGAR</name>
<evidence type="ECO:0000256" key="2">
    <source>
        <dbReference type="SAM" id="Phobius"/>
    </source>
</evidence>
<sequence length="573" mass="60361">MAKVVWDESQNGLNLAIGGGTWSKVSIERFFDGAAIWPAFAANDSGDTGQYGTLSITFQGTQISLFGNTPIAQASQNIFVSIDGGTPYNTSYGDPSPPTALQWYQSPVLADGTHTLNITHIAGTSLDYAVMVAGPSTPLMGAGQVLIVDDGDSDIIYEGTWTRNVGRYTSSDNPHLGLPYGNATHQSGTKGSKATFAFSGSAVSVYSVFDWSALGSVTVTYTLDNTPQTITHAVTPQTEQYLEGVLQRENTLLFASNSSLTAGNHTLTIEVQGNTNGSALVLDYLLYTPAFQTLAAKPNLVPTVSGSPTTSSIPAGTGISGGSGPTTAPGERSSTPVGAVAGGVVGGAAVLAILLIFVLYRKRSARREKNTPHPEASGRLLPFRQYYDDERQPSAGLIFEPFTAMAPTNATTPVANFEDGQYHKPSMPFFPVVTAHTNTSSSTRSSVPEISRSEMTQKSATGPSTRAFTAAPIPEPASAPMMPLPAPLQPELVVSGGGGMLRSRMQRLQALVTELNREIGMYGESGVRVAELRGRIAELTREEEAGVGSVSGDVRDTREGAVPPPYDARRIDA</sequence>
<protein>
    <recommendedName>
        <fullName evidence="5">Transmembrane protein</fullName>
    </recommendedName>
</protein>
<comment type="caution">
    <text evidence="3">The sequence shown here is derived from an EMBL/GenBank/DDBJ whole genome shotgun (WGS) entry which is preliminary data.</text>
</comment>
<feature type="region of interest" description="Disordered" evidence="1">
    <location>
        <begin position="303"/>
        <end position="334"/>
    </location>
</feature>
<feature type="compositionally biased region" description="Low complexity" evidence="1">
    <location>
        <begin position="303"/>
        <end position="317"/>
    </location>
</feature>
<keyword evidence="4" id="KW-1185">Reference proteome</keyword>
<dbReference type="OrthoDB" id="2756615at2759"/>
<evidence type="ECO:0000256" key="1">
    <source>
        <dbReference type="SAM" id="MobiDB-lite"/>
    </source>
</evidence>
<gene>
    <name evidence="3" type="ORF">H0H81_001713</name>
</gene>
<reference evidence="3" key="2">
    <citation type="submission" date="2021-10" db="EMBL/GenBank/DDBJ databases">
        <title>Phylogenomics reveals ancestral predisposition of the termite-cultivated fungus Termitomyces towards a domesticated lifestyle.</title>
        <authorList>
            <person name="Auxier B."/>
            <person name="Grum-Grzhimaylo A."/>
            <person name="Cardenas M.E."/>
            <person name="Lodge J.D."/>
            <person name="Laessoe T."/>
            <person name="Pedersen O."/>
            <person name="Smith M.E."/>
            <person name="Kuyper T.W."/>
            <person name="Franco-Molano E.A."/>
            <person name="Baroni T.J."/>
            <person name="Aanen D.K."/>
        </authorList>
    </citation>
    <scope>NUCLEOTIDE SEQUENCE</scope>
    <source>
        <strain evidence="3">D49</strain>
    </source>
</reference>
<dbReference type="EMBL" id="JABCKI010000663">
    <property type="protein sequence ID" value="KAG5649865.1"/>
    <property type="molecule type" value="Genomic_DNA"/>
</dbReference>
<accession>A0A9P7GIE5</accession>
<evidence type="ECO:0000313" key="3">
    <source>
        <dbReference type="EMBL" id="KAG5649865.1"/>
    </source>
</evidence>
<evidence type="ECO:0008006" key="5">
    <source>
        <dbReference type="Google" id="ProtNLM"/>
    </source>
</evidence>
<reference evidence="3" key="1">
    <citation type="submission" date="2021-02" db="EMBL/GenBank/DDBJ databases">
        <authorList>
            <person name="Nieuwenhuis M."/>
            <person name="Van De Peppel L.J.J."/>
        </authorList>
    </citation>
    <scope>NUCLEOTIDE SEQUENCE</scope>
    <source>
        <strain evidence="3">D49</strain>
    </source>
</reference>
<keyword evidence="2" id="KW-0812">Transmembrane</keyword>
<keyword evidence="2" id="KW-0472">Membrane</keyword>